<dbReference type="InterPro" id="IPR018201">
    <property type="entry name" value="Ketoacyl_synth_AS"/>
</dbReference>
<dbReference type="AlphaFoldDB" id="A0A450Y709"/>
<dbReference type="InterPro" id="IPR014030">
    <property type="entry name" value="Ketoacyl_synth_N"/>
</dbReference>
<dbReference type="Gene3D" id="3.40.47.10">
    <property type="match status" value="1"/>
</dbReference>
<dbReference type="CDD" id="cd00833">
    <property type="entry name" value="PKS"/>
    <property type="match status" value="1"/>
</dbReference>
<dbReference type="PANTHER" id="PTHR43775:SF37">
    <property type="entry name" value="SI:DKEY-61P9.11"/>
    <property type="match status" value="1"/>
</dbReference>
<evidence type="ECO:0000256" key="5">
    <source>
        <dbReference type="RuleBase" id="RU003694"/>
    </source>
</evidence>
<reference evidence="7" key="1">
    <citation type="submission" date="2019-02" db="EMBL/GenBank/DDBJ databases">
        <authorList>
            <person name="Gruber-Vodicka R. H."/>
            <person name="Seah K. B. B."/>
        </authorList>
    </citation>
    <scope>NUCLEOTIDE SEQUENCE</scope>
    <source>
        <strain evidence="7">BECK_BZ123</strain>
    </source>
</reference>
<dbReference type="SUPFAM" id="SSF53901">
    <property type="entry name" value="Thiolase-like"/>
    <property type="match status" value="1"/>
</dbReference>
<keyword evidence="2" id="KW-0596">Phosphopantetheine</keyword>
<evidence type="ECO:0000259" key="6">
    <source>
        <dbReference type="PROSITE" id="PS52004"/>
    </source>
</evidence>
<evidence type="ECO:0000313" key="7">
    <source>
        <dbReference type="EMBL" id="VFK37306.1"/>
    </source>
</evidence>
<evidence type="ECO:0000256" key="1">
    <source>
        <dbReference type="ARBA" id="ARBA00005194"/>
    </source>
</evidence>
<comment type="similarity">
    <text evidence="5">Belongs to the thiolase-like superfamily. Beta-ketoacyl-ACP synthases family.</text>
</comment>
<dbReference type="PROSITE" id="PS52004">
    <property type="entry name" value="KS3_2"/>
    <property type="match status" value="1"/>
</dbReference>
<dbReference type="UniPathway" id="UPA00094"/>
<evidence type="ECO:0000256" key="3">
    <source>
        <dbReference type="ARBA" id="ARBA00022553"/>
    </source>
</evidence>
<dbReference type="GO" id="GO:0004315">
    <property type="term" value="F:3-oxoacyl-[acyl-carrier-protein] synthase activity"/>
    <property type="evidence" value="ECO:0007669"/>
    <property type="project" value="InterPro"/>
</dbReference>
<feature type="domain" description="Ketosynthase family 3 (KS3)" evidence="6">
    <location>
        <begin position="8"/>
        <end position="386"/>
    </location>
</feature>
<dbReference type="PROSITE" id="PS00606">
    <property type="entry name" value="KS3_1"/>
    <property type="match status" value="1"/>
</dbReference>
<dbReference type="Pfam" id="PF00109">
    <property type="entry name" value="ketoacyl-synt"/>
    <property type="match status" value="1"/>
</dbReference>
<evidence type="ECO:0000256" key="2">
    <source>
        <dbReference type="ARBA" id="ARBA00022450"/>
    </source>
</evidence>
<dbReference type="GO" id="GO:0006633">
    <property type="term" value="P:fatty acid biosynthetic process"/>
    <property type="evidence" value="ECO:0007669"/>
    <property type="project" value="UniProtKB-UniPathway"/>
</dbReference>
<gene>
    <name evidence="7" type="ORF">BECKTC1821D_GA0114238_10013</name>
</gene>
<dbReference type="SMART" id="SM00825">
    <property type="entry name" value="PKS_KS"/>
    <property type="match status" value="1"/>
</dbReference>
<sequence>MNQVTTDSDPIAIIGMGCRFPGDAETPQAFWEMLREGRDGVIEVPSDRWDARRFYDPDPNKPGKTYVKHGAYLRQPIDRMDALFFGISPREAESLDPQQRLILEVAWEALEDAGLVVERLAGSATGVFIGGFIIDHMSASTGILNRHLLDTHGAVSFTHTILSARIAYILDLRGPCMTLDTACSSSLVALHQACQSIRAGESELALAGGVNVMHHAETVVAMCKSQFLARDGRSKSFDARGDGYGRGEGAGIVVLKPLAAARRDGDSIYAVIRGTGVNQDGRTDGITVPNEKAQTALIRRVCERSGVSPNEIAYIEAHGTGTPIGDPKECAALGEVIGQERDPDDACWVGGVKANIGHLEAAAGVAGVIKTALCLHHRQIPPIANL</sequence>
<protein>
    <submittedName>
        <fullName evidence="7">Beta-ketoacyl synthase, C-terminal domain</fullName>
    </submittedName>
</protein>
<dbReference type="PANTHER" id="PTHR43775">
    <property type="entry name" value="FATTY ACID SYNTHASE"/>
    <property type="match status" value="1"/>
</dbReference>
<dbReference type="GO" id="GO:0004312">
    <property type="term" value="F:fatty acid synthase activity"/>
    <property type="evidence" value="ECO:0007669"/>
    <property type="project" value="TreeGrafter"/>
</dbReference>
<dbReference type="InterPro" id="IPR014031">
    <property type="entry name" value="Ketoacyl_synth_C"/>
</dbReference>
<proteinExistence type="inferred from homology"/>
<keyword evidence="4 5" id="KW-0808">Transferase</keyword>
<name>A0A450Y709_9GAMM</name>
<keyword evidence="3" id="KW-0597">Phosphoprotein</keyword>
<dbReference type="InterPro" id="IPR016039">
    <property type="entry name" value="Thiolase-like"/>
</dbReference>
<organism evidence="7">
    <name type="scientific">Candidatus Kentrum sp. TC</name>
    <dbReference type="NCBI Taxonomy" id="2126339"/>
    <lineage>
        <taxon>Bacteria</taxon>
        <taxon>Pseudomonadati</taxon>
        <taxon>Pseudomonadota</taxon>
        <taxon>Gammaproteobacteria</taxon>
        <taxon>Candidatus Kentrum</taxon>
    </lineage>
</organism>
<evidence type="ECO:0000256" key="4">
    <source>
        <dbReference type="ARBA" id="ARBA00022679"/>
    </source>
</evidence>
<accession>A0A450Y709</accession>
<comment type="pathway">
    <text evidence="1">Lipid metabolism; fatty acid biosynthesis.</text>
</comment>
<dbReference type="InterPro" id="IPR020841">
    <property type="entry name" value="PKS_Beta-ketoAc_synthase_dom"/>
</dbReference>
<dbReference type="Pfam" id="PF02801">
    <property type="entry name" value="Ketoacyl-synt_C"/>
    <property type="match status" value="1"/>
</dbReference>
<dbReference type="EMBL" id="CAADFS010000001">
    <property type="protein sequence ID" value="VFK37306.1"/>
    <property type="molecule type" value="Genomic_DNA"/>
</dbReference>
<dbReference type="InterPro" id="IPR050091">
    <property type="entry name" value="PKS_NRPS_Biosynth_Enz"/>
</dbReference>